<dbReference type="InterPro" id="IPR002110">
    <property type="entry name" value="Ankyrin_rpt"/>
</dbReference>
<feature type="compositionally biased region" description="Low complexity" evidence="3">
    <location>
        <begin position="35"/>
        <end position="56"/>
    </location>
</feature>
<dbReference type="AlphaFoldDB" id="A0A6G0W5G2"/>
<evidence type="ECO:0000313" key="4">
    <source>
        <dbReference type="EMBL" id="KAF0722269.1"/>
    </source>
</evidence>
<dbReference type="SUPFAM" id="SSF48403">
    <property type="entry name" value="Ankyrin repeat"/>
    <property type="match status" value="1"/>
</dbReference>
<dbReference type="Gene3D" id="1.25.40.20">
    <property type="entry name" value="Ankyrin repeat-containing domain"/>
    <property type="match status" value="1"/>
</dbReference>
<accession>A0A6G0W5G2</accession>
<dbReference type="EMBL" id="VJMJ01000340">
    <property type="protein sequence ID" value="KAF0722269.1"/>
    <property type="molecule type" value="Genomic_DNA"/>
</dbReference>
<sequence>MATQFLTPRGAARRIGTPPVHLKTEDHRFASPRGSARSFSDDSAFATPRFEPTSYSSDEETPPPPPSTLPSGSAVSYYKDIAFAKMQPTLPIQQAPPPVDVFSLARHNRVEEVKTALDNGLPVNIVDAYGNSLLIIACQNGLKRLAKELLRRGANINARNHRGNTPLHFCFAYGYGDSLGAYLISKGADVTLRNADDHIEQSHVGSVHQKEDLVEETNDLATSVLATSFVVVHDAVRGRQHDVSELTGRQQVVDPLFNILELDIEAGRDDTAFVDAAAQFNNDLATTVVVDDFKFANVAVLLHGLQKLDNDLGRRADQHLALAALFSVVDVLEAIGENGHAHHARIDKRETSCSLPRPESTNERFVVSASKDAPHGNCLNWWRGRRPRSCRIE</sequence>
<feature type="repeat" description="ANK" evidence="2">
    <location>
        <begin position="129"/>
        <end position="161"/>
    </location>
</feature>
<dbReference type="PANTHER" id="PTHR24119">
    <property type="entry name" value="ACYL-COA-BINDING DOMAIN-CONTAINING PROTEIN 6"/>
    <property type="match status" value="1"/>
</dbReference>
<comment type="caution">
    <text evidence="4">The sequence shown here is derived from an EMBL/GenBank/DDBJ whole genome shotgun (WGS) entry which is preliminary data.</text>
</comment>
<keyword evidence="1" id="KW-0446">Lipid-binding</keyword>
<gene>
    <name evidence="4" type="ORF">Ae201684_018561</name>
</gene>
<keyword evidence="5" id="KW-1185">Reference proteome</keyword>
<proteinExistence type="predicted"/>
<reference evidence="4 5" key="1">
    <citation type="submission" date="2019-07" db="EMBL/GenBank/DDBJ databases">
        <title>Genomics analysis of Aphanomyces spp. identifies a new class of oomycete effector associated with host adaptation.</title>
        <authorList>
            <person name="Gaulin E."/>
        </authorList>
    </citation>
    <scope>NUCLEOTIDE SEQUENCE [LARGE SCALE GENOMIC DNA]</scope>
    <source>
        <strain evidence="4 5">ATCC 201684</strain>
    </source>
</reference>
<keyword evidence="2" id="KW-0040">ANK repeat</keyword>
<protein>
    <submittedName>
        <fullName evidence="4">Uncharacterized protein</fullName>
    </submittedName>
</protein>
<evidence type="ECO:0000256" key="1">
    <source>
        <dbReference type="ARBA" id="ARBA00023121"/>
    </source>
</evidence>
<evidence type="ECO:0000256" key="3">
    <source>
        <dbReference type="SAM" id="MobiDB-lite"/>
    </source>
</evidence>
<feature type="repeat" description="ANK" evidence="2">
    <location>
        <begin position="162"/>
        <end position="195"/>
    </location>
</feature>
<organism evidence="4 5">
    <name type="scientific">Aphanomyces euteiches</name>
    <dbReference type="NCBI Taxonomy" id="100861"/>
    <lineage>
        <taxon>Eukaryota</taxon>
        <taxon>Sar</taxon>
        <taxon>Stramenopiles</taxon>
        <taxon>Oomycota</taxon>
        <taxon>Saprolegniomycetes</taxon>
        <taxon>Saprolegniales</taxon>
        <taxon>Verrucalvaceae</taxon>
        <taxon>Aphanomyces</taxon>
    </lineage>
</organism>
<dbReference type="SMART" id="SM00248">
    <property type="entry name" value="ANK"/>
    <property type="match status" value="2"/>
</dbReference>
<evidence type="ECO:0000256" key="2">
    <source>
        <dbReference type="PROSITE-ProRule" id="PRU00023"/>
    </source>
</evidence>
<dbReference type="PROSITE" id="PS50088">
    <property type="entry name" value="ANK_REPEAT"/>
    <property type="match status" value="2"/>
</dbReference>
<dbReference type="InterPro" id="IPR036770">
    <property type="entry name" value="Ankyrin_rpt-contain_sf"/>
</dbReference>
<dbReference type="PANTHER" id="PTHR24119:SF0">
    <property type="entry name" value="ACYL-COA-BINDING DOMAIN-CONTAINING PROTEIN 6"/>
    <property type="match status" value="1"/>
</dbReference>
<dbReference type="VEuPathDB" id="FungiDB:AeMF1_021558"/>
<dbReference type="Proteomes" id="UP000481153">
    <property type="component" value="Unassembled WGS sequence"/>
</dbReference>
<feature type="region of interest" description="Disordered" evidence="3">
    <location>
        <begin position="1"/>
        <end position="72"/>
    </location>
</feature>
<dbReference type="GO" id="GO:0000062">
    <property type="term" value="F:fatty-acyl-CoA binding"/>
    <property type="evidence" value="ECO:0007669"/>
    <property type="project" value="TreeGrafter"/>
</dbReference>
<name>A0A6G0W5G2_9STRA</name>
<evidence type="ECO:0000313" key="5">
    <source>
        <dbReference type="Proteomes" id="UP000481153"/>
    </source>
</evidence>
<dbReference type="Pfam" id="PF12796">
    <property type="entry name" value="Ank_2"/>
    <property type="match status" value="1"/>
</dbReference>
<dbReference type="PROSITE" id="PS50297">
    <property type="entry name" value="ANK_REP_REGION"/>
    <property type="match status" value="2"/>
</dbReference>